<proteinExistence type="predicted"/>
<comment type="caution">
    <text evidence="2">The sequence shown here is derived from an EMBL/GenBank/DDBJ whole genome shotgun (WGS) entry which is preliminary data.</text>
</comment>
<evidence type="ECO:0000313" key="3">
    <source>
        <dbReference type="Proteomes" id="UP000249762"/>
    </source>
</evidence>
<protein>
    <submittedName>
        <fullName evidence="2">Uncharacterized protein</fullName>
    </submittedName>
</protein>
<evidence type="ECO:0000313" key="2">
    <source>
        <dbReference type="EMBL" id="RAO94920.1"/>
    </source>
</evidence>
<evidence type="ECO:0000256" key="1">
    <source>
        <dbReference type="SAM" id="MobiDB-lite"/>
    </source>
</evidence>
<dbReference type="OrthoDB" id="9908903at2"/>
<dbReference type="RefSeq" id="WP_112665647.1">
    <property type="nucleotide sequence ID" value="NZ_QKVO01000011.1"/>
</dbReference>
<dbReference type="EMBL" id="QKVO01000011">
    <property type="protein sequence ID" value="RAO94920.1"/>
    <property type="molecule type" value="Genomic_DNA"/>
</dbReference>
<gene>
    <name evidence="2" type="ORF">DNK47_02505</name>
</gene>
<reference evidence="3" key="1">
    <citation type="submission" date="2018-06" db="EMBL/GenBank/DDBJ databases">
        <authorList>
            <person name="Martinez Ocampo F."/>
            <person name="Quiroz Castaneda R.E."/>
            <person name="Rojas Lopez X."/>
        </authorList>
    </citation>
    <scope>NUCLEOTIDE SEQUENCE [LARGE SCALE GENOMIC DNA]</scope>
    <source>
        <strain evidence="3">INIFAP02</strain>
    </source>
</reference>
<feature type="region of interest" description="Disordered" evidence="1">
    <location>
        <begin position="36"/>
        <end position="87"/>
    </location>
</feature>
<dbReference type="AlphaFoldDB" id="A0A328PT61"/>
<sequence length="220" mass="24256">MSLSLRAIVAVGGLGGGVLVPWSLNKLRGKSPETVNIAQTPSSVPSATRTEDTPTDPKLTENPSIEVLKVPQQAPDSRPPQEVDETGNCTILNEVPEEMNDWFWNNTSEGTEKYVTVSCEDVINNPLISANTWGGLFPEGVFSTMRSFLQGKKFDIKMEVTPTETGLNDYTVIFDGKNKFNNLVTGKWDGKEEESQQKTFKIISISTPTAIPDKIYIWSN</sequence>
<dbReference type="Proteomes" id="UP000249762">
    <property type="component" value="Unassembled WGS sequence"/>
</dbReference>
<keyword evidence="3" id="KW-1185">Reference proteome</keyword>
<feature type="compositionally biased region" description="Polar residues" evidence="1">
    <location>
        <begin position="36"/>
        <end position="48"/>
    </location>
</feature>
<organism evidence="2 3">
    <name type="scientific">Mycoplasma wenyonii</name>
    <dbReference type="NCBI Taxonomy" id="65123"/>
    <lineage>
        <taxon>Bacteria</taxon>
        <taxon>Bacillati</taxon>
        <taxon>Mycoplasmatota</taxon>
        <taxon>Mollicutes</taxon>
        <taxon>Mycoplasmataceae</taxon>
        <taxon>Mycoplasma</taxon>
    </lineage>
</organism>
<accession>A0A328PT61</accession>
<name>A0A328PT61_9MOLU</name>